<feature type="region of interest" description="Disordered" evidence="1">
    <location>
        <begin position="59"/>
        <end position="82"/>
    </location>
</feature>
<accession>A0AAV9IT40</accession>
<comment type="caution">
    <text evidence="3">The sequence shown here is derived from an EMBL/GenBank/DDBJ whole genome shotgun (WGS) entry which is preliminary data.</text>
</comment>
<evidence type="ECO:0000313" key="3">
    <source>
        <dbReference type="EMBL" id="KAK4535038.1"/>
    </source>
</evidence>
<keyword evidence="2" id="KW-0472">Membrane</keyword>
<keyword evidence="2" id="KW-0812">Transmembrane</keyword>
<organism evidence="3 4">
    <name type="scientific">Cyanidium caldarium</name>
    <name type="common">Red alga</name>
    <dbReference type="NCBI Taxonomy" id="2771"/>
    <lineage>
        <taxon>Eukaryota</taxon>
        <taxon>Rhodophyta</taxon>
        <taxon>Bangiophyceae</taxon>
        <taxon>Cyanidiales</taxon>
        <taxon>Cyanidiaceae</taxon>
        <taxon>Cyanidium</taxon>
    </lineage>
</organism>
<gene>
    <name evidence="3" type="ORF">CDCA_CDCA03G1063</name>
</gene>
<feature type="transmembrane region" description="Helical" evidence="2">
    <location>
        <begin position="32"/>
        <end position="50"/>
    </location>
</feature>
<dbReference type="AlphaFoldDB" id="A0AAV9IT40"/>
<protein>
    <submittedName>
        <fullName evidence="3">Uncharacterized protein</fullName>
    </submittedName>
</protein>
<proteinExistence type="predicted"/>
<keyword evidence="4" id="KW-1185">Reference proteome</keyword>
<dbReference type="Proteomes" id="UP001301350">
    <property type="component" value="Unassembled WGS sequence"/>
</dbReference>
<dbReference type="PANTHER" id="PTHR34286:SF1">
    <property type="entry name" value="TRANSMEMBRANE PROTEIN"/>
    <property type="match status" value="1"/>
</dbReference>
<dbReference type="PANTHER" id="PTHR34286">
    <property type="entry name" value="TRANSMEMBRANE PROTEIN"/>
    <property type="match status" value="1"/>
</dbReference>
<evidence type="ECO:0000256" key="1">
    <source>
        <dbReference type="SAM" id="MobiDB-lite"/>
    </source>
</evidence>
<evidence type="ECO:0000313" key="4">
    <source>
        <dbReference type="Proteomes" id="UP001301350"/>
    </source>
</evidence>
<dbReference type="EMBL" id="JANCYW010000003">
    <property type="protein sequence ID" value="KAK4535038.1"/>
    <property type="molecule type" value="Genomic_DNA"/>
</dbReference>
<evidence type="ECO:0000256" key="2">
    <source>
        <dbReference type="SAM" id="Phobius"/>
    </source>
</evidence>
<name>A0AAV9IT40_CYACA</name>
<reference evidence="3 4" key="1">
    <citation type="submission" date="2022-07" db="EMBL/GenBank/DDBJ databases">
        <title>Genome-wide signatures of adaptation to extreme environments.</title>
        <authorList>
            <person name="Cho C.H."/>
            <person name="Yoon H.S."/>
        </authorList>
    </citation>
    <scope>NUCLEOTIDE SEQUENCE [LARGE SCALE GENOMIC DNA]</scope>
    <source>
        <strain evidence="3 4">DBV 063 E5</strain>
    </source>
</reference>
<sequence length="82" mass="9337">MGGGEPRFPYPKQVWSPAGGWWPYPRAWKRNTAVAMGAIFLLSIPVFIVTERLQERPRPHPLGRIPWRPSVQPAPGYEGKDE</sequence>
<keyword evidence="2" id="KW-1133">Transmembrane helix</keyword>